<evidence type="ECO:0000313" key="1">
    <source>
        <dbReference type="EMBL" id="KAJ9561222.1"/>
    </source>
</evidence>
<dbReference type="AlphaFoldDB" id="A0AA38U0Z6"/>
<protein>
    <recommendedName>
        <fullName evidence="3">HAT C-terminal dimerisation domain-containing protein</fullName>
    </recommendedName>
</protein>
<dbReference type="EMBL" id="JARYMX010000002">
    <property type="protein sequence ID" value="KAJ9561222.1"/>
    <property type="molecule type" value="Genomic_DNA"/>
</dbReference>
<dbReference type="Proteomes" id="UP001172457">
    <property type="component" value="Chromosome 2"/>
</dbReference>
<proteinExistence type="predicted"/>
<name>A0AA38U0Z6_9ASTR</name>
<keyword evidence="2" id="KW-1185">Reference proteome</keyword>
<comment type="caution">
    <text evidence="1">The sequence shown here is derived from an EMBL/GenBank/DDBJ whole genome shotgun (WGS) entry which is preliminary data.</text>
</comment>
<evidence type="ECO:0008006" key="3">
    <source>
        <dbReference type="Google" id="ProtNLM"/>
    </source>
</evidence>
<evidence type="ECO:0000313" key="2">
    <source>
        <dbReference type="Proteomes" id="UP001172457"/>
    </source>
</evidence>
<gene>
    <name evidence="1" type="ORF">OSB04_006382</name>
</gene>
<sequence>MVEALVCTQDWLRASRRISIILEDTFRELEILEEESLKDLTIEQPIIAIDEFVEEGQEARRMEEESRDFGWSN</sequence>
<accession>A0AA38U0Z6</accession>
<organism evidence="1 2">
    <name type="scientific">Centaurea solstitialis</name>
    <name type="common">yellow star-thistle</name>
    <dbReference type="NCBI Taxonomy" id="347529"/>
    <lineage>
        <taxon>Eukaryota</taxon>
        <taxon>Viridiplantae</taxon>
        <taxon>Streptophyta</taxon>
        <taxon>Embryophyta</taxon>
        <taxon>Tracheophyta</taxon>
        <taxon>Spermatophyta</taxon>
        <taxon>Magnoliopsida</taxon>
        <taxon>eudicotyledons</taxon>
        <taxon>Gunneridae</taxon>
        <taxon>Pentapetalae</taxon>
        <taxon>asterids</taxon>
        <taxon>campanulids</taxon>
        <taxon>Asterales</taxon>
        <taxon>Asteraceae</taxon>
        <taxon>Carduoideae</taxon>
        <taxon>Cardueae</taxon>
        <taxon>Centaureinae</taxon>
        <taxon>Centaurea</taxon>
    </lineage>
</organism>
<reference evidence="1" key="1">
    <citation type="submission" date="2023-03" db="EMBL/GenBank/DDBJ databases">
        <title>Chromosome-scale reference genome and RAD-based genetic map of yellow starthistle (Centaurea solstitialis) reveal putative structural variation and QTLs associated with invader traits.</title>
        <authorList>
            <person name="Reatini B."/>
            <person name="Cang F.A."/>
            <person name="Jiang Q."/>
            <person name="Mckibben M.T.W."/>
            <person name="Barker M.S."/>
            <person name="Rieseberg L.H."/>
            <person name="Dlugosch K.M."/>
        </authorList>
    </citation>
    <scope>NUCLEOTIDE SEQUENCE</scope>
    <source>
        <strain evidence="1">CAN-66</strain>
        <tissue evidence="1">Leaf</tissue>
    </source>
</reference>